<sequence>MNSSPPIKIVNRSLPRTGTGKDYQLTIFTTKRLSIRDNLSYISTRTLVRGDSSALKRNKYLSGLDEYSRTVYQLNRSKELYLLLYDVRKNCLVNALFAKEYLPFAGLVKIGRLSDLDHLSSEANELVQVERLSVQVEILHDFSMMHVRWKLLRNWKIREAHHLLARVDNCRPIDRAVAFFFGEIPQAPDRVFFFETDGLQAIIVARFDAG</sequence>
<evidence type="ECO:0000313" key="2">
    <source>
        <dbReference type="Proteomes" id="UP001249851"/>
    </source>
</evidence>
<name>A0AAD9VH13_ACRCE</name>
<proteinExistence type="predicted"/>
<organism evidence="1 2">
    <name type="scientific">Acropora cervicornis</name>
    <name type="common">Staghorn coral</name>
    <dbReference type="NCBI Taxonomy" id="6130"/>
    <lineage>
        <taxon>Eukaryota</taxon>
        <taxon>Metazoa</taxon>
        <taxon>Cnidaria</taxon>
        <taxon>Anthozoa</taxon>
        <taxon>Hexacorallia</taxon>
        <taxon>Scleractinia</taxon>
        <taxon>Astrocoeniina</taxon>
        <taxon>Acroporidae</taxon>
        <taxon>Acropora</taxon>
    </lineage>
</organism>
<keyword evidence="2" id="KW-1185">Reference proteome</keyword>
<protein>
    <submittedName>
        <fullName evidence="1">Uncharacterized protein</fullName>
    </submittedName>
</protein>
<evidence type="ECO:0000313" key="1">
    <source>
        <dbReference type="EMBL" id="KAK2574159.1"/>
    </source>
</evidence>
<gene>
    <name evidence="1" type="ORF">P5673_000294</name>
</gene>
<dbReference type="EMBL" id="JARQWQ010000001">
    <property type="protein sequence ID" value="KAK2574159.1"/>
    <property type="molecule type" value="Genomic_DNA"/>
</dbReference>
<reference evidence="1" key="1">
    <citation type="journal article" date="2023" name="G3 (Bethesda)">
        <title>Whole genome assembly and annotation of the endangered Caribbean coral Acropora cervicornis.</title>
        <authorList>
            <person name="Selwyn J.D."/>
            <person name="Vollmer S.V."/>
        </authorList>
    </citation>
    <scope>NUCLEOTIDE SEQUENCE</scope>
    <source>
        <strain evidence="1">K2</strain>
    </source>
</reference>
<dbReference type="AlphaFoldDB" id="A0AAD9VH13"/>
<dbReference type="Proteomes" id="UP001249851">
    <property type="component" value="Unassembled WGS sequence"/>
</dbReference>
<reference evidence="1" key="2">
    <citation type="journal article" date="2023" name="Science">
        <title>Genomic signatures of disease resistance in endangered staghorn corals.</title>
        <authorList>
            <person name="Vollmer S.V."/>
            <person name="Selwyn J.D."/>
            <person name="Despard B.A."/>
            <person name="Roesel C.L."/>
        </authorList>
    </citation>
    <scope>NUCLEOTIDE SEQUENCE</scope>
    <source>
        <strain evidence="1">K2</strain>
    </source>
</reference>
<comment type="caution">
    <text evidence="1">The sequence shown here is derived from an EMBL/GenBank/DDBJ whole genome shotgun (WGS) entry which is preliminary data.</text>
</comment>
<accession>A0AAD9VH13</accession>